<dbReference type="InterPro" id="IPR012037">
    <property type="entry name" value="Alpha/beta-hydrolase_fam"/>
</dbReference>
<keyword evidence="1" id="KW-0472">Membrane</keyword>
<reference evidence="4 5" key="1">
    <citation type="submission" date="2024-07" db="EMBL/GenBank/DDBJ databases">
        <authorList>
            <person name="Kang M."/>
        </authorList>
    </citation>
    <scope>NUCLEOTIDE SEQUENCE [LARGE SCALE GENOMIC DNA]</scope>
    <source>
        <strain evidence="4 5">DFM31</strain>
    </source>
</reference>
<feature type="transmembrane region" description="Helical" evidence="1">
    <location>
        <begin position="156"/>
        <end position="177"/>
    </location>
</feature>
<evidence type="ECO:0000313" key="5">
    <source>
        <dbReference type="Proteomes" id="UP001553161"/>
    </source>
</evidence>
<accession>A0ABV3L844</accession>
<feature type="transmembrane region" description="Helical" evidence="1">
    <location>
        <begin position="122"/>
        <end position="144"/>
    </location>
</feature>
<evidence type="ECO:0000313" key="4">
    <source>
        <dbReference type="EMBL" id="MEV8467755.1"/>
    </source>
</evidence>
<keyword evidence="1" id="KW-0812">Transmembrane</keyword>
<dbReference type="InterPro" id="IPR027788">
    <property type="entry name" value="Alpha/beta-hydrolase_N_dom"/>
</dbReference>
<keyword evidence="1" id="KW-1133">Transmembrane helix</keyword>
<feature type="domain" description="Alpha/beta-hydrolase catalytic" evidence="2">
    <location>
        <begin position="254"/>
        <end position="539"/>
    </location>
</feature>
<protein>
    <submittedName>
        <fullName evidence="4">Alpha/beta-hydrolase family protein</fullName>
    </submittedName>
</protein>
<proteinExistence type="predicted"/>
<sequence>MTIAVPTPPWSHRVSPLGLCLAAMFFGASLTPSLLPRDPVMQGVLGGLVAGVGHEIGVATAWGWRFLGIPAPSKARHLLMTALAGLFALVLCSWCLWHAADWQNATRLVMDLPPVDTSHPRIIAPVALAVFAATWLLVRLFGAVQRRLTVALNHILPTRVGFSIGVALALLLFWSLINGVLVKRAFEIADRSFEAADELIEPDIPRPTDPGKTGGPESLVDWEEMGRWGRAFVATAPTRDEIAAFQPGTVLDPIRVYVGRRAAETAQERAELALQELIRQGGFSRKALVVMVPVGTGWMDPGGQDTLEFMLAGDVATVAVQYSYLTSVLSILANPDYGVEQARVLHEVIYDYWTTLDPDTRPRLYAHGLSQGALNSQRSLPLLDMLGDPVSGALWAGSPFISPLWQFVRDRRAPESPAWQPRFGNGSLAQVTNQSGEFDLEATRWGPIRLVFLHYGSDPIVAFSFTSAFRRPDWMQDPRAPDVAPEFRWFPVVTMFQLALDMAISLQVEGFGHYYIAADYIDAWAEVLEPEGWTPQRAADLKDIFSRRGPAF</sequence>
<feature type="transmembrane region" description="Helical" evidence="1">
    <location>
        <begin position="17"/>
        <end position="35"/>
    </location>
</feature>
<gene>
    <name evidence="4" type="ORF">AB0T83_13325</name>
</gene>
<dbReference type="EMBL" id="JBFBVU010000017">
    <property type="protein sequence ID" value="MEV8467755.1"/>
    <property type="molecule type" value="Genomic_DNA"/>
</dbReference>
<keyword evidence="5" id="KW-1185">Reference proteome</keyword>
<feature type="domain" description="Alpha/beta-hydrolase N-terminal" evidence="3">
    <location>
        <begin position="30"/>
        <end position="237"/>
    </location>
</feature>
<organism evidence="4 5">
    <name type="scientific">Meridianimarinicoccus marinus</name>
    <dbReference type="NCBI Taxonomy" id="3231483"/>
    <lineage>
        <taxon>Bacteria</taxon>
        <taxon>Pseudomonadati</taxon>
        <taxon>Pseudomonadota</taxon>
        <taxon>Alphaproteobacteria</taxon>
        <taxon>Rhodobacterales</taxon>
        <taxon>Paracoccaceae</taxon>
        <taxon>Meridianimarinicoccus</taxon>
    </lineage>
</organism>
<dbReference type="RefSeq" id="WP_366193634.1">
    <property type="nucleotide sequence ID" value="NZ_JBFBVU010000017.1"/>
</dbReference>
<comment type="caution">
    <text evidence="4">The sequence shown here is derived from an EMBL/GenBank/DDBJ whole genome shotgun (WGS) entry which is preliminary data.</text>
</comment>
<dbReference type="PIRSF" id="PIRSF007542">
    <property type="entry name" value="UCP007542"/>
    <property type="match status" value="1"/>
</dbReference>
<name>A0ABV3L844_9RHOB</name>
<dbReference type="Pfam" id="PF10081">
    <property type="entry name" value="Abhydrolase_9"/>
    <property type="match status" value="1"/>
</dbReference>
<feature type="transmembrane region" description="Helical" evidence="1">
    <location>
        <begin position="47"/>
        <end position="67"/>
    </location>
</feature>
<dbReference type="Proteomes" id="UP001553161">
    <property type="component" value="Unassembled WGS sequence"/>
</dbReference>
<evidence type="ECO:0000256" key="1">
    <source>
        <dbReference type="SAM" id="Phobius"/>
    </source>
</evidence>
<evidence type="ECO:0000259" key="3">
    <source>
        <dbReference type="Pfam" id="PF15420"/>
    </source>
</evidence>
<feature type="transmembrane region" description="Helical" evidence="1">
    <location>
        <begin position="79"/>
        <end position="100"/>
    </location>
</feature>
<dbReference type="InterPro" id="IPR027787">
    <property type="entry name" value="Alpha/beta-hydrolase_catalytic"/>
</dbReference>
<evidence type="ECO:0000259" key="2">
    <source>
        <dbReference type="Pfam" id="PF10081"/>
    </source>
</evidence>
<dbReference type="Pfam" id="PF15420">
    <property type="entry name" value="Abhydrolase_9_N"/>
    <property type="match status" value="1"/>
</dbReference>